<protein>
    <submittedName>
        <fullName evidence="1">1754_t:CDS:1</fullName>
    </submittedName>
</protein>
<dbReference type="SUPFAM" id="SSF56112">
    <property type="entry name" value="Protein kinase-like (PK-like)"/>
    <property type="match status" value="1"/>
</dbReference>
<dbReference type="OrthoDB" id="193860at2759"/>
<proteinExistence type="predicted"/>
<sequence length="152" mass="17323">MSSCPRTFKGNYWPDARSDIHSLGVVLWELSSGRPPMTHQSISNRMLGEANQKIGQISIVFMIDYVKNLSMEFSGFLSLSLSASYSQDSGFLSVDSSSYDDTGNNPPNYLLVNVNKEKILRTTRQGVMDEAWEEYEDCKFYVFYLKFVKLVD</sequence>
<dbReference type="AlphaFoldDB" id="A0A9N8UYB0"/>
<dbReference type="Proteomes" id="UP000789831">
    <property type="component" value="Unassembled WGS sequence"/>
</dbReference>
<reference evidence="1" key="1">
    <citation type="submission" date="2021-06" db="EMBL/GenBank/DDBJ databases">
        <authorList>
            <person name="Kallberg Y."/>
            <person name="Tangrot J."/>
            <person name="Rosling A."/>
        </authorList>
    </citation>
    <scope>NUCLEOTIDE SEQUENCE</scope>
    <source>
        <strain evidence="1">MT106</strain>
    </source>
</reference>
<evidence type="ECO:0000313" key="1">
    <source>
        <dbReference type="EMBL" id="CAG8434213.1"/>
    </source>
</evidence>
<name>A0A9N8UYB0_9GLOM</name>
<dbReference type="EMBL" id="CAJVPL010000016">
    <property type="protein sequence ID" value="CAG8434213.1"/>
    <property type="molecule type" value="Genomic_DNA"/>
</dbReference>
<evidence type="ECO:0000313" key="2">
    <source>
        <dbReference type="Proteomes" id="UP000789831"/>
    </source>
</evidence>
<accession>A0A9N8UYB0</accession>
<keyword evidence="2" id="KW-1185">Reference proteome</keyword>
<organism evidence="1 2">
    <name type="scientific">Ambispora gerdemannii</name>
    <dbReference type="NCBI Taxonomy" id="144530"/>
    <lineage>
        <taxon>Eukaryota</taxon>
        <taxon>Fungi</taxon>
        <taxon>Fungi incertae sedis</taxon>
        <taxon>Mucoromycota</taxon>
        <taxon>Glomeromycotina</taxon>
        <taxon>Glomeromycetes</taxon>
        <taxon>Archaeosporales</taxon>
        <taxon>Ambisporaceae</taxon>
        <taxon>Ambispora</taxon>
    </lineage>
</organism>
<comment type="caution">
    <text evidence="1">The sequence shown here is derived from an EMBL/GenBank/DDBJ whole genome shotgun (WGS) entry which is preliminary data.</text>
</comment>
<gene>
    <name evidence="1" type="ORF">AGERDE_LOCUS325</name>
</gene>
<dbReference type="Gene3D" id="1.10.510.10">
    <property type="entry name" value="Transferase(Phosphotransferase) domain 1"/>
    <property type="match status" value="1"/>
</dbReference>
<dbReference type="InterPro" id="IPR011009">
    <property type="entry name" value="Kinase-like_dom_sf"/>
</dbReference>